<proteinExistence type="predicted"/>
<evidence type="ECO:0000313" key="1">
    <source>
        <dbReference type="EMBL" id="TFY63981.1"/>
    </source>
</evidence>
<accession>A0A4Y9YR08</accession>
<protein>
    <submittedName>
        <fullName evidence="1">Uncharacterized protein</fullName>
    </submittedName>
</protein>
<dbReference type="Proteomes" id="UP000298390">
    <property type="component" value="Unassembled WGS sequence"/>
</dbReference>
<comment type="caution">
    <text evidence="1">The sequence shown here is derived from an EMBL/GenBank/DDBJ whole genome shotgun (WGS) entry which is preliminary data.</text>
</comment>
<dbReference type="AlphaFoldDB" id="A0A4Y9YR08"/>
<sequence>MLIDHYNRIQALMSVDPLDKLRVYLSQVILPPMKLAPKAPALPPSGHHSHKNVLSVTPQHYRVLEKMYQIDFASFKKGAKEVLNMHVTQDKLQMLDPENVENVTMPCSPSFQLPAPSPKKPTNLEQLCRWISLFPLDSAQAVMHNVFPQTEDWTFSQVKSDIDEDIFQSYIWSPTATASGVTDGLGSVTVFVQPPWILSPKDFESFVSCDVLRRVDDFAHMDEDDKTYAYTSKERLWAKIWDECQRNGSHYFVLTTYWGWVFGVFTAGRTVGLISHVMSDSQSFPTILESLVYWLLSAMGIKGGWEVPEDSALGDIEAFLTMNDVLTFSSPVRSQRIHAAPSESEFSAHSSARVSQSDVDDLDEQLTVEQYLTQGYSAGALLNVNPFAPPTRYRGESNRGVQNWIPYVRAPSPSLTEGSELSASTIKDYGDHEFENGHWMTQEGGVSMTSQIHYS</sequence>
<evidence type="ECO:0000313" key="2">
    <source>
        <dbReference type="Proteomes" id="UP000298390"/>
    </source>
</evidence>
<name>A0A4Y9YR08_9APHY</name>
<gene>
    <name evidence="1" type="ORF">EVJ58_g2919</name>
</gene>
<organism evidence="1 2">
    <name type="scientific">Rhodofomes roseus</name>
    <dbReference type="NCBI Taxonomy" id="34475"/>
    <lineage>
        <taxon>Eukaryota</taxon>
        <taxon>Fungi</taxon>
        <taxon>Dikarya</taxon>
        <taxon>Basidiomycota</taxon>
        <taxon>Agaricomycotina</taxon>
        <taxon>Agaricomycetes</taxon>
        <taxon>Polyporales</taxon>
        <taxon>Rhodofomes</taxon>
    </lineage>
</organism>
<dbReference type="EMBL" id="SEKV01000113">
    <property type="protein sequence ID" value="TFY63981.1"/>
    <property type="molecule type" value="Genomic_DNA"/>
</dbReference>
<reference evidence="1 2" key="1">
    <citation type="submission" date="2019-01" db="EMBL/GenBank/DDBJ databases">
        <title>Genome sequencing of the rare red list fungi Fomitopsis rosea.</title>
        <authorList>
            <person name="Buettner E."/>
            <person name="Kellner H."/>
        </authorList>
    </citation>
    <scope>NUCLEOTIDE SEQUENCE [LARGE SCALE GENOMIC DNA]</scope>
    <source>
        <strain evidence="1 2">DSM 105464</strain>
    </source>
</reference>